<dbReference type="SMART" id="SM01360">
    <property type="entry name" value="A2M"/>
    <property type="match status" value="1"/>
</dbReference>
<dbReference type="Gene3D" id="2.60.40.1940">
    <property type="match status" value="1"/>
</dbReference>
<keyword evidence="8" id="KW-0325">Glycoprotein</keyword>
<dbReference type="Pfam" id="PF07703">
    <property type="entry name" value="A2M_BRD"/>
    <property type="match status" value="1"/>
</dbReference>
<dbReference type="STRING" id="8496.A0A151P5P7"/>
<dbReference type="PANTHER" id="PTHR11412:SF185">
    <property type="entry name" value="ALPHA-2-MACROGLOBULIN-LIKE PROTEIN 1"/>
    <property type="match status" value="1"/>
</dbReference>
<dbReference type="Proteomes" id="UP000050525">
    <property type="component" value="Unassembled WGS sequence"/>
</dbReference>
<dbReference type="InterPro" id="IPR036595">
    <property type="entry name" value="A-macroglobulin_rcpt-bd_sf"/>
</dbReference>
<evidence type="ECO:0000256" key="5">
    <source>
        <dbReference type="ARBA" id="ARBA00022729"/>
    </source>
</evidence>
<feature type="signal peptide" evidence="9">
    <location>
        <begin position="1"/>
        <end position="23"/>
    </location>
</feature>
<dbReference type="InterPro" id="IPR011626">
    <property type="entry name" value="Alpha-macroglobulin_TED"/>
</dbReference>
<sequence>METPPTSACLIFLILHLAAGTFAKPQYVVVFPAELYHSHTGMVSVHLAKLSKTVQVIIQLQRKSEPSNITLLKRVVQEFHLQETVPFPVPAPATGGEEVAHLHVSIEGDSLKFSERKKVLLKALEPGTFVQTDKPIYKPGQTVKFRVVSLDKDFVPSNKEVTLVTLQDPNGNRIAQWRDVAPQQGIVDLSLPLPTEPALGTYSINVEDTKHFFSVEECVLPKFEVTIELPPVLKVLDDELQVRVCGRYTYGKPVLGKVQISLCRHRLQYQWPQIHLTEDPSREPCIEFDSQTEKNGCFSLKLGTAPFSLTYSGYQMSLEAKASLQEDGTGVEHNATKSCKIVSDVATLTFEDADTFYKPGIPYTGKGKFKEVVHTHQEGRIFPRYPETIHLLKPFYSESRSFLKIRAPGGVMPCDQTQQLQVDYIIARTAMGDDSKSLDFIFLVVAKGAIIRSLWKGLDFGEGAELKGSFSIELPVGAELSPSAKVLGYTVLPNGEMAADSTELHMTKCFPNTVKLAFSEGRALPGSQLNLQVQAAPGSLCAVRAVDQSVLLMKPETELSTDTVYNLLPKFPEDYPIAAQDSPDCPERRWRHMWLRKRDHLWFNSYFLFQLLGSQVAATASRLTSVSVYFFMLSKTTEVLDVNHVLVSNSEEKTAMRTYFPETWLWDLVPVGEGGSKDFPVTIPDTITEWKAGMFCTAGVGFGLSPMATLTAFKPFFVELALPYSVIRGEAFTLKATVFNYLLQCIKVQVTLVKSTQFQVQAVGESAYTSCLCENEGKTFQWEVTATSLGEVNFTISTKALHTEELCHNEVVVVPTQGQVDTVIKPLLVQPGGILNEKAHSSLLCQEASDKVSLEVPGNIVAGSEQAHMTVLGDMMGTALQNIDHLLAMPYGCGEQNMVRFAPNIYIQQYLEKSGQLTPEIRDKAQGFLRSGYQRELTFKHDDGSYSAFGKSDATGNTWLTAFVLKCFGQARPYIFIDQEHIEDALRWLQQHQLESGCFQSVGKLLNNALQGGISDEISLSAYITAALLELGQALTVRTSPAFLEQELLGAGGELVEESGGQLHWERKVKPSPGTESSWAQALSAEVEMTAYVLLAYLSPPKVSTADLATASQIVRWLSKQQNPYGGFASTQDTVVALQALAKYAALTYSTSGDMTVTVKSQGSFQQEFHVDNTNRLVLQQATLPQIPGEYTVTTHGQGCVLVQLTLRYNLPPPNSAATFDLRVETDPRKCTGSARAGFNLILHTRYSGGRSATNMAILEVKLPSGYIPDKKSVKKLMQHYLMKRLEVQKDQVILYLDELTKATVSFTFSLKQDFLVKNLKPAAVRLYDYYEKAGISSKTYYVVVIPTELYHPHKGMMWVHLANFNETVLVTLQLERQSPSSNISLLEKKVKEPNLTESVSFLVPAPTTSGEEDPNGNRIAQWRDVAPQQGIVDLSLPLSAEPALGTYSIDVEGTKHSFSVEEYGVERNVTKSCGIVPDIASVTFENADTLYKPGIPFVGKMLLKVTDGSPMKNEKLHLFVTHGGRTENKTFVTDESGRASFELDSSSWTGTVALRVVAKGAIIRSLWQGLDFGEGADVHRNGLCPLSFPQNAALKVCTNTNIRMPCLTEERMPIYYSRTDLTSPRYGEGLKVATNTNIRMPCLTEEFIPVRETYKHYKGPAGPLLTGERRSRERIRVGMGSRAPENSLDNVMPEPIIHEEPAPRAYFPETWLWDLVPVG</sequence>
<dbReference type="Gene3D" id="1.50.10.20">
    <property type="match status" value="2"/>
</dbReference>
<dbReference type="InterPro" id="IPR050473">
    <property type="entry name" value="A2M/Complement_sys"/>
</dbReference>
<comment type="caution">
    <text evidence="13">The sequence shown here is derived from an EMBL/GenBank/DDBJ whole genome shotgun (WGS) entry which is preliminary data.</text>
</comment>
<dbReference type="SMART" id="SM01419">
    <property type="entry name" value="Thiol-ester_cl"/>
    <property type="match status" value="1"/>
</dbReference>
<keyword evidence="4" id="KW-0646">Protease inhibitor</keyword>
<evidence type="ECO:0000256" key="1">
    <source>
        <dbReference type="ARBA" id="ARBA00004613"/>
    </source>
</evidence>
<dbReference type="eggNOG" id="KOG1366">
    <property type="taxonomic scope" value="Eukaryota"/>
</dbReference>
<dbReference type="Pfam" id="PF17789">
    <property type="entry name" value="MG4"/>
    <property type="match status" value="1"/>
</dbReference>
<dbReference type="InterPro" id="IPR002890">
    <property type="entry name" value="MG2"/>
</dbReference>
<keyword evidence="14" id="KW-1185">Reference proteome</keyword>
<keyword evidence="7" id="KW-1015">Disulfide bond</keyword>
<keyword evidence="6" id="KW-0722">Serine protease inhibitor</keyword>
<evidence type="ECO:0000256" key="8">
    <source>
        <dbReference type="ARBA" id="ARBA00023180"/>
    </source>
</evidence>
<comment type="subcellular location">
    <subcellularLocation>
        <location evidence="1">Secreted</location>
    </subcellularLocation>
</comment>
<dbReference type="GO" id="GO:0004867">
    <property type="term" value="F:serine-type endopeptidase inhibitor activity"/>
    <property type="evidence" value="ECO:0007669"/>
    <property type="project" value="UniProtKB-KW"/>
</dbReference>
<dbReference type="Gene3D" id="2.60.40.690">
    <property type="entry name" value="Alpha-macroglobulin, receptor-binding domain"/>
    <property type="match status" value="1"/>
</dbReference>
<reference evidence="13 14" key="1">
    <citation type="journal article" date="2012" name="Genome Biol.">
        <title>Sequencing three crocodilian genomes to illuminate the evolution of archosaurs and amniotes.</title>
        <authorList>
            <person name="St John J.A."/>
            <person name="Braun E.L."/>
            <person name="Isberg S.R."/>
            <person name="Miles L.G."/>
            <person name="Chong A.Y."/>
            <person name="Gongora J."/>
            <person name="Dalzell P."/>
            <person name="Moran C."/>
            <person name="Bed'hom B."/>
            <person name="Abzhanov A."/>
            <person name="Burgess S.C."/>
            <person name="Cooksey A.M."/>
            <person name="Castoe T.A."/>
            <person name="Crawford N.G."/>
            <person name="Densmore L.D."/>
            <person name="Drew J.C."/>
            <person name="Edwards S.V."/>
            <person name="Faircloth B.C."/>
            <person name="Fujita M.K."/>
            <person name="Greenwold M.J."/>
            <person name="Hoffmann F.G."/>
            <person name="Howard J.M."/>
            <person name="Iguchi T."/>
            <person name="Janes D.E."/>
            <person name="Khan S.Y."/>
            <person name="Kohno S."/>
            <person name="de Koning A.J."/>
            <person name="Lance S.L."/>
            <person name="McCarthy F.M."/>
            <person name="McCormack J.E."/>
            <person name="Merchant M.E."/>
            <person name="Peterson D.G."/>
            <person name="Pollock D.D."/>
            <person name="Pourmand N."/>
            <person name="Raney B.J."/>
            <person name="Roessler K.A."/>
            <person name="Sanford J.R."/>
            <person name="Sawyer R.H."/>
            <person name="Schmidt C.J."/>
            <person name="Triplett E.W."/>
            <person name="Tuberville T.D."/>
            <person name="Venegas-Anaya M."/>
            <person name="Howard J.T."/>
            <person name="Jarvis E.D."/>
            <person name="Guillette L.J.Jr."/>
            <person name="Glenn T.C."/>
            <person name="Green R.E."/>
            <person name="Ray D.A."/>
        </authorList>
    </citation>
    <scope>NUCLEOTIDE SEQUENCE [LARGE SCALE GENOMIC DNA]</scope>
    <source>
        <strain evidence="13">KSC_2009_1</strain>
    </source>
</reference>
<dbReference type="InterPro" id="IPR008930">
    <property type="entry name" value="Terpenoid_cyclase/PrenylTrfase"/>
</dbReference>
<dbReference type="Pfam" id="PF17791">
    <property type="entry name" value="MG3"/>
    <property type="match status" value="1"/>
</dbReference>
<evidence type="ECO:0000256" key="2">
    <source>
        <dbReference type="ARBA" id="ARBA00010952"/>
    </source>
</evidence>
<gene>
    <name evidence="13" type="ORF">Y1Q_0012141</name>
</gene>
<evidence type="ECO:0000313" key="14">
    <source>
        <dbReference type="Proteomes" id="UP000050525"/>
    </source>
</evidence>
<keyword evidence="5 9" id="KW-0732">Signal</keyword>
<dbReference type="Pfam" id="PF00207">
    <property type="entry name" value="A2M"/>
    <property type="match status" value="1"/>
</dbReference>
<dbReference type="Pfam" id="PF07677">
    <property type="entry name" value="A2M_recep"/>
    <property type="match status" value="1"/>
</dbReference>
<evidence type="ECO:0000256" key="3">
    <source>
        <dbReference type="ARBA" id="ARBA00022525"/>
    </source>
</evidence>
<evidence type="ECO:0000256" key="4">
    <source>
        <dbReference type="ARBA" id="ARBA00022690"/>
    </source>
</evidence>
<dbReference type="SUPFAM" id="SSF49410">
    <property type="entry name" value="Alpha-macroglobulin receptor domain"/>
    <property type="match status" value="1"/>
</dbReference>
<dbReference type="SMART" id="SM01359">
    <property type="entry name" value="A2M_N_2"/>
    <property type="match status" value="1"/>
</dbReference>
<dbReference type="PANTHER" id="PTHR11412">
    <property type="entry name" value="MACROGLOBULIN / COMPLEMENT"/>
    <property type="match status" value="1"/>
</dbReference>
<dbReference type="Gene3D" id="2.60.40.10">
    <property type="entry name" value="Immunoglobulins"/>
    <property type="match status" value="2"/>
</dbReference>
<dbReference type="SUPFAM" id="SSF48239">
    <property type="entry name" value="Terpenoid cyclases/Protein prenyltransferases"/>
    <property type="match status" value="1"/>
</dbReference>
<dbReference type="InterPro" id="IPR040839">
    <property type="entry name" value="MG4"/>
</dbReference>
<dbReference type="Pfam" id="PF01835">
    <property type="entry name" value="MG2"/>
    <property type="match status" value="1"/>
</dbReference>
<dbReference type="Pfam" id="PF07678">
    <property type="entry name" value="TED_complement"/>
    <property type="match status" value="1"/>
</dbReference>
<dbReference type="PROSITE" id="PS00477">
    <property type="entry name" value="ALPHA_2_MACROGLOBULIN"/>
    <property type="match status" value="1"/>
</dbReference>
<evidence type="ECO:0000256" key="7">
    <source>
        <dbReference type="ARBA" id="ARBA00023157"/>
    </source>
</evidence>
<feature type="domain" description="Alpha-2-macroglobulin bait region" evidence="10">
    <location>
        <begin position="403"/>
        <end position="553"/>
    </location>
</feature>
<protein>
    <recommendedName>
        <fullName evidence="15">Alpha-2-macroglobulin-like protein 1</fullName>
    </recommendedName>
</protein>
<organism evidence="13 14">
    <name type="scientific">Alligator mississippiensis</name>
    <name type="common">American alligator</name>
    <dbReference type="NCBI Taxonomy" id="8496"/>
    <lineage>
        <taxon>Eukaryota</taxon>
        <taxon>Metazoa</taxon>
        <taxon>Chordata</taxon>
        <taxon>Craniata</taxon>
        <taxon>Vertebrata</taxon>
        <taxon>Euteleostomi</taxon>
        <taxon>Archelosauria</taxon>
        <taxon>Archosauria</taxon>
        <taxon>Crocodylia</taxon>
        <taxon>Alligatoridae</taxon>
        <taxon>Alligatorinae</taxon>
        <taxon>Alligator</taxon>
    </lineage>
</organism>
<dbReference type="SMART" id="SM01361">
    <property type="entry name" value="A2M_recep"/>
    <property type="match status" value="1"/>
</dbReference>
<dbReference type="GO" id="GO:0005615">
    <property type="term" value="C:extracellular space"/>
    <property type="evidence" value="ECO:0007669"/>
    <property type="project" value="InterPro"/>
</dbReference>
<keyword evidence="3" id="KW-0964">Secreted</keyword>
<feature type="domain" description="Alpha-2-macroglobulin" evidence="11">
    <location>
        <begin position="663"/>
        <end position="752"/>
    </location>
</feature>
<feature type="domain" description="Alpha-macroglobulin receptor-binding" evidence="12">
    <location>
        <begin position="1254"/>
        <end position="1341"/>
    </location>
</feature>
<evidence type="ECO:0000256" key="9">
    <source>
        <dbReference type="SAM" id="SignalP"/>
    </source>
</evidence>
<dbReference type="InterPro" id="IPR041555">
    <property type="entry name" value="MG3"/>
</dbReference>
<feature type="chain" id="PRO_5007586698" description="Alpha-2-macroglobulin-like protein 1" evidence="9">
    <location>
        <begin position="24"/>
        <end position="1720"/>
    </location>
</feature>
<dbReference type="Gene3D" id="2.20.130.20">
    <property type="match status" value="2"/>
</dbReference>
<dbReference type="InterPro" id="IPR001599">
    <property type="entry name" value="Macroglobln_a2"/>
</dbReference>
<dbReference type="FunFam" id="2.60.40.1930:FF:000001">
    <property type="entry name" value="CD109 isoform 3"/>
    <property type="match status" value="1"/>
</dbReference>
<name>A0A151P5P7_ALLMI</name>
<dbReference type="InterPro" id="IPR013783">
    <property type="entry name" value="Ig-like_fold"/>
</dbReference>
<evidence type="ECO:0008006" key="15">
    <source>
        <dbReference type="Google" id="ProtNLM"/>
    </source>
</evidence>
<dbReference type="CDD" id="cd02897">
    <property type="entry name" value="A2M_2"/>
    <property type="match status" value="1"/>
</dbReference>
<evidence type="ECO:0000259" key="12">
    <source>
        <dbReference type="SMART" id="SM01361"/>
    </source>
</evidence>
<evidence type="ECO:0000256" key="6">
    <source>
        <dbReference type="ARBA" id="ARBA00022900"/>
    </source>
</evidence>
<dbReference type="InterPro" id="IPR014756">
    <property type="entry name" value="Ig_E-set"/>
</dbReference>
<dbReference type="InterPro" id="IPR019742">
    <property type="entry name" value="MacrogloblnA2_CS"/>
</dbReference>
<evidence type="ECO:0000313" key="13">
    <source>
        <dbReference type="EMBL" id="KYO44382.1"/>
    </source>
</evidence>
<dbReference type="SUPFAM" id="SSF81296">
    <property type="entry name" value="E set domains"/>
    <property type="match status" value="1"/>
</dbReference>
<dbReference type="EMBL" id="AKHW03000817">
    <property type="protein sequence ID" value="KYO44382.1"/>
    <property type="molecule type" value="Genomic_DNA"/>
</dbReference>
<evidence type="ECO:0000259" key="11">
    <source>
        <dbReference type="SMART" id="SM01360"/>
    </source>
</evidence>
<evidence type="ECO:0000259" key="10">
    <source>
        <dbReference type="SMART" id="SM01359"/>
    </source>
</evidence>
<dbReference type="Gene3D" id="2.60.40.1930">
    <property type="match status" value="3"/>
</dbReference>
<dbReference type="InterPro" id="IPR011625">
    <property type="entry name" value="A2M_N_BRD"/>
</dbReference>
<accession>A0A151P5P7</accession>
<dbReference type="InterPro" id="IPR047565">
    <property type="entry name" value="Alpha-macroglob_thiol-ester_cl"/>
</dbReference>
<dbReference type="InterPro" id="IPR009048">
    <property type="entry name" value="A-macroglobulin_rcpt-bd"/>
</dbReference>
<proteinExistence type="inferred from homology"/>
<dbReference type="InterPro" id="IPR041813">
    <property type="entry name" value="A2M_TED"/>
</dbReference>
<comment type="similarity">
    <text evidence="2">Belongs to the protease inhibitor I39 (alpha-2-macroglobulin) family.</text>
</comment>